<reference evidence="2 3" key="1">
    <citation type="submission" date="2019-04" db="EMBL/GenBank/DDBJ databases">
        <title>Comparative genomics and transcriptomics to analyze fruiting body development in filamentous ascomycetes.</title>
        <authorList>
            <consortium name="DOE Joint Genome Institute"/>
            <person name="Lutkenhaus R."/>
            <person name="Traeger S."/>
            <person name="Breuer J."/>
            <person name="Kuo A."/>
            <person name="Lipzen A."/>
            <person name="Pangilinan J."/>
            <person name="Dilworth D."/>
            <person name="Sandor L."/>
            <person name="Poggeler S."/>
            <person name="Barry K."/>
            <person name="Grigoriev I.V."/>
            <person name="Nowrousian M."/>
        </authorList>
    </citation>
    <scope>NUCLEOTIDE SEQUENCE [LARGE SCALE GENOMIC DNA]</scope>
    <source>
        <strain evidence="2 3">CBS 389.68</strain>
    </source>
</reference>
<dbReference type="EMBL" id="ML220115">
    <property type="protein sequence ID" value="TGZ82527.1"/>
    <property type="molecule type" value="Genomic_DNA"/>
</dbReference>
<accession>A0A4S2N0J3</accession>
<sequence>MEGKRRRDDQCMSFGGCCALPRYVKKNNKKKKTLTPPRNSDNDQINHFSFCSTFQLCLPPDHMAARHSRAHTSPWPQRVPNLPPPPPSCLRPPNPIQQTPMPTISSNDPIWAVDDSSSSAGSEDDDDDDGFTYCLAGEIGDLEIGEEWVDTDDSDDDDDDGSSSSSSNYSNSNSNSSSSDSDIASLSRCKDINLFYEDVAERERDLIQCCKCKTRWMPPQLHLEGNGSKCFHEYCTMCRDAEDTCCECFGPRLPAKCTACRHKKCEACEFVPQRLMFKCWACDWASDVTDIERNMWNCPECDYKFDGSWVEEWLDEEVWDDEDEKDMSEFAAMMVEALAATGHGAGAMFQEYLAGLGYAGGGLEYGEYWF</sequence>
<dbReference type="Proteomes" id="UP000298138">
    <property type="component" value="Unassembled WGS sequence"/>
</dbReference>
<dbReference type="InParanoid" id="A0A4S2N0J3"/>
<protein>
    <submittedName>
        <fullName evidence="2">Uncharacterized protein</fullName>
    </submittedName>
</protein>
<proteinExistence type="predicted"/>
<evidence type="ECO:0000313" key="3">
    <source>
        <dbReference type="Proteomes" id="UP000298138"/>
    </source>
</evidence>
<feature type="compositionally biased region" description="Pro residues" evidence="1">
    <location>
        <begin position="81"/>
        <end position="95"/>
    </location>
</feature>
<feature type="compositionally biased region" description="Acidic residues" evidence="1">
    <location>
        <begin position="144"/>
        <end position="161"/>
    </location>
</feature>
<gene>
    <name evidence="2" type="ORF">EX30DRAFT_189086</name>
</gene>
<feature type="compositionally biased region" description="Polar residues" evidence="1">
    <location>
        <begin position="96"/>
        <end position="108"/>
    </location>
</feature>
<name>A0A4S2N0J3_9PEZI</name>
<organism evidence="2 3">
    <name type="scientific">Ascodesmis nigricans</name>
    <dbReference type="NCBI Taxonomy" id="341454"/>
    <lineage>
        <taxon>Eukaryota</taxon>
        <taxon>Fungi</taxon>
        <taxon>Dikarya</taxon>
        <taxon>Ascomycota</taxon>
        <taxon>Pezizomycotina</taxon>
        <taxon>Pezizomycetes</taxon>
        <taxon>Pezizales</taxon>
        <taxon>Ascodesmidaceae</taxon>
        <taxon>Ascodesmis</taxon>
    </lineage>
</organism>
<feature type="compositionally biased region" description="Low complexity" evidence="1">
    <location>
        <begin position="162"/>
        <end position="182"/>
    </location>
</feature>
<evidence type="ECO:0000256" key="1">
    <source>
        <dbReference type="SAM" id="MobiDB-lite"/>
    </source>
</evidence>
<evidence type="ECO:0000313" key="2">
    <source>
        <dbReference type="EMBL" id="TGZ82527.1"/>
    </source>
</evidence>
<keyword evidence="3" id="KW-1185">Reference proteome</keyword>
<dbReference type="AlphaFoldDB" id="A0A4S2N0J3"/>
<feature type="region of interest" description="Disordered" evidence="1">
    <location>
        <begin position="68"/>
        <end position="132"/>
    </location>
</feature>
<feature type="region of interest" description="Disordered" evidence="1">
    <location>
        <begin position="144"/>
        <end position="183"/>
    </location>
</feature>